<dbReference type="Pfam" id="PF13917">
    <property type="entry name" value="zf-CCHC_3"/>
    <property type="match status" value="1"/>
</dbReference>
<organism evidence="2 3">
    <name type="scientific">Neonectria ditissima</name>
    <dbReference type="NCBI Taxonomy" id="78410"/>
    <lineage>
        <taxon>Eukaryota</taxon>
        <taxon>Fungi</taxon>
        <taxon>Dikarya</taxon>
        <taxon>Ascomycota</taxon>
        <taxon>Pezizomycotina</taxon>
        <taxon>Sordariomycetes</taxon>
        <taxon>Hypocreomycetidae</taxon>
        <taxon>Hypocreales</taxon>
        <taxon>Nectriaceae</taxon>
        <taxon>Neonectria</taxon>
    </lineage>
</organism>
<dbReference type="EMBL" id="LKCW01000195">
    <property type="protein sequence ID" value="KPM36648.1"/>
    <property type="molecule type" value="Genomic_DNA"/>
</dbReference>
<sequence>MKKEKYVVDEGDDAPLVPRFGVALQFCLPTSRDSCSSVGVSVPIEHAIARRTAQLIQKLPSAGRFLSLLAHRLCGGVLSLINSRSPCRRVSKPTRERHYSYECKASSQDRPYVSRPSRSQQLRNPKLVPKLTNDAPNPLERKQGVADEQLAKAESERARKREREEREDELINESSSKRQRSVSSHSVSTISTGASRSPSPPRRRTRTPILQQREQSPRSETKQGVRDGRRDYSSSRSRSRSHSSQPQQGRRRSLSRDSRSPDPGDREKLYRFRDAALGNPERDDAPPRRSRRESLGSRDSFDSRRHRVRESRSPEPPARQSHRLEQHNSRRGRGGGPRGRSDGNAPASRGPPLEERPRERSLSPFSRRLAITQAQNMEGR</sequence>
<evidence type="ECO:0000313" key="2">
    <source>
        <dbReference type="EMBL" id="KPM36648.1"/>
    </source>
</evidence>
<dbReference type="AlphaFoldDB" id="A0A0P7BBH6"/>
<name>A0A0P7BBH6_9HYPO</name>
<keyword evidence="3" id="KW-1185">Reference proteome</keyword>
<gene>
    <name evidence="2" type="ORF">AK830_g9904</name>
</gene>
<comment type="caution">
    <text evidence="2">The sequence shown here is derived from an EMBL/GenBank/DDBJ whole genome shotgun (WGS) entry which is preliminary data.</text>
</comment>
<dbReference type="Proteomes" id="UP000050424">
    <property type="component" value="Unassembled WGS sequence"/>
</dbReference>
<accession>A0A0P7BBH6</accession>
<feature type="compositionally biased region" description="Basic and acidic residues" evidence="1">
    <location>
        <begin position="215"/>
        <end position="233"/>
    </location>
</feature>
<dbReference type="STRING" id="78410.A0A0P7BBH6"/>
<feature type="compositionally biased region" description="Basic and acidic residues" evidence="1">
    <location>
        <begin position="139"/>
        <end position="164"/>
    </location>
</feature>
<feature type="compositionally biased region" description="Basic and acidic residues" evidence="1">
    <location>
        <begin position="352"/>
        <end position="361"/>
    </location>
</feature>
<proteinExistence type="predicted"/>
<evidence type="ECO:0000313" key="3">
    <source>
        <dbReference type="Proteomes" id="UP000050424"/>
    </source>
</evidence>
<dbReference type="OrthoDB" id="437973at2759"/>
<protein>
    <submittedName>
        <fullName evidence="2">Uncharacterized protein</fullName>
    </submittedName>
</protein>
<evidence type="ECO:0000256" key="1">
    <source>
        <dbReference type="SAM" id="MobiDB-lite"/>
    </source>
</evidence>
<feature type="region of interest" description="Disordered" evidence="1">
    <location>
        <begin position="91"/>
        <end position="380"/>
    </location>
</feature>
<feature type="compositionally biased region" description="Low complexity" evidence="1">
    <location>
        <begin position="181"/>
        <end position="197"/>
    </location>
</feature>
<reference evidence="2 3" key="1">
    <citation type="submission" date="2015-09" db="EMBL/GenBank/DDBJ databases">
        <title>Draft genome of a European isolate of the apple canker pathogen Neonectria ditissima.</title>
        <authorList>
            <person name="Gomez-Cortecero A."/>
            <person name="Harrison R.J."/>
            <person name="Armitage A.D."/>
        </authorList>
    </citation>
    <scope>NUCLEOTIDE SEQUENCE [LARGE SCALE GENOMIC DNA]</scope>
    <source>
        <strain evidence="2 3">R09/05</strain>
    </source>
</reference>
<feature type="compositionally biased region" description="Basic and acidic residues" evidence="1">
    <location>
        <begin position="254"/>
        <end position="303"/>
    </location>
</feature>